<dbReference type="EMBL" id="JAGSOY010000003">
    <property type="protein sequence ID" value="MBU2709885.1"/>
    <property type="molecule type" value="Genomic_DNA"/>
</dbReference>
<dbReference type="GO" id="GO:0016787">
    <property type="term" value="F:hydrolase activity"/>
    <property type="evidence" value="ECO:0007669"/>
    <property type="project" value="UniProtKB-KW"/>
</dbReference>
<dbReference type="PANTHER" id="PTHR36837">
    <property type="entry name" value="POLY(3-HYDROXYALKANOATE) POLYMERASE SUBUNIT PHAC"/>
    <property type="match status" value="1"/>
</dbReference>
<name>A0ABS5Z7A7_9GAMM</name>
<dbReference type="RefSeq" id="WP_215818050.1">
    <property type="nucleotide sequence ID" value="NZ_JAGSOY010000003.1"/>
</dbReference>
<dbReference type="Proteomes" id="UP000690515">
    <property type="component" value="Unassembled WGS sequence"/>
</dbReference>
<accession>A0ABS5Z7A7</accession>
<protein>
    <submittedName>
        <fullName evidence="4">Alpha/beta fold hydrolase</fullName>
    </submittedName>
</protein>
<evidence type="ECO:0000259" key="3">
    <source>
        <dbReference type="Pfam" id="PF07167"/>
    </source>
</evidence>
<dbReference type="InterPro" id="IPR010941">
    <property type="entry name" value="PhaC_N"/>
</dbReference>
<dbReference type="InterPro" id="IPR029058">
    <property type="entry name" value="AB_hydrolase_fold"/>
</dbReference>
<reference evidence="4 5" key="1">
    <citation type="submission" date="2021-04" db="EMBL/GenBank/DDBJ databases">
        <authorList>
            <person name="Pira H."/>
            <person name="Risdian C."/>
            <person name="Wink J."/>
        </authorList>
    </citation>
    <scope>NUCLEOTIDE SEQUENCE [LARGE SCALE GENOMIC DNA]</scope>
    <source>
        <strain evidence="4 5">WH53</strain>
    </source>
</reference>
<dbReference type="InterPro" id="IPR051321">
    <property type="entry name" value="PHA/PHB_synthase"/>
</dbReference>
<keyword evidence="2" id="KW-0012">Acyltransferase</keyword>
<evidence type="ECO:0000313" key="5">
    <source>
        <dbReference type="Proteomes" id="UP000690515"/>
    </source>
</evidence>
<dbReference type="SUPFAM" id="SSF53474">
    <property type="entry name" value="alpha/beta-Hydrolases"/>
    <property type="match status" value="1"/>
</dbReference>
<gene>
    <name evidence="4" type="ORF">KCG35_02320</name>
</gene>
<organism evidence="4 5">
    <name type="scientific">Zooshikella harenae</name>
    <dbReference type="NCBI Taxonomy" id="2827238"/>
    <lineage>
        <taxon>Bacteria</taxon>
        <taxon>Pseudomonadati</taxon>
        <taxon>Pseudomonadota</taxon>
        <taxon>Gammaproteobacteria</taxon>
        <taxon>Oceanospirillales</taxon>
        <taxon>Zooshikellaceae</taxon>
        <taxon>Zooshikella</taxon>
    </lineage>
</organism>
<keyword evidence="4" id="KW-0378">Hydrolase</keyword>
<evidence type="ECO:0000313" key="4">
    <source>
        <dbReference type="EMBL" id="MBU2709885.1"/>
    </source>
</evidence>
<proteinExistence type="predicted"/>
<sequence>MDAQAAKNISENISQKIADLSQAIDYLENDDSQAAKRFRRQLKNTLANHEVDQESYIDYENMAGPNPIIGIHSKDVLDTLMVMLQQALSNPRSIFQQALRLGGDWLQVLLGNSSLRPDARDHRFQDSAWYDSPFFRRLMQGYFSWHHRLHEWIDESELTECDRRRATFILSILTEACSPTNTLLNPEALKRCVETSGLSLIQGFRHFAQDWLHNGGLPSQVNMKAFCVGENIAVSPGVVVFRNELLELLQYQSTTTEVWQRPLFLIPPQINKYYIFDLTPEKSFIQHATQQGIQVFVCSWRNPKIEHRDWGLENYVVALEDAIDAVIEITGSRDVNVMGACSGGMTAATLLGYLAAANKTKVNSFTLMVSVLDLNIDNDVALFATDRSLAQAKSYSHRSGVLEGKDLARVFAWMRPNDLIWHYWVNNYLLGYEPPANEVLYWNNDTTRLPAELHGEFIEMYEANPLHKPGLLKICHQPIDLKQVTVDAYVVAGMTDHITPWEACYRSSHLLGGKCQFVLSNSGHIQSILNPLNNNKSYYFLNHEHPKTAKEWKLGAHRIGGSWWAHWTDWISQRSAEKIPAPQQLGSSSYPALDIAPGTYVHE</sequence>
<comment type="caution">
    <text evidence="4">The sequence shown here is derived from an EMBL/GenBank/DDBJ whole genome shotgun (WGS) entry which is preliminary data.</text>
</comment>
<evidence type="ECO:0000256" key="2">
    <source>
        <dbReference type="ARBA" id="ARBA00023315"/>
    </source>
</evidence>
<keyword evidence="1" id="KW-0808">Transferase</keyword>
<feature type="domain" description="Poly-beta-hydroxybutyrate polymerase N-terminal" evidence="3">
    <location>
        <begin position="120"/>
        <end position="287"/>
    </location>
</feature>
<dbReference type="PANTHER" id="PTHR36837:SF5">
    <property type="entry name" value="POLY-3-HYDROXYBUTYRATE SYNTHASE"/>
    <property type="match status" value="1"/>
</dbReference>
<dbReference type="Gene3D" id="3.40.50.1820">
    <property type="entry name" value="alpha/beta hydrolase"/>
    <property type="match status" value="1"/>
</dbReference>
<keyword evidence="5" id="KW-1185">Reference proteome</keyword>
<evidence type="ECO:0000256" key="1">
    <source>
        <dbReference type="ARBA" id="ARBA00022679"/>
    </source>
</evidence>
<dbReference type="Pfam" id="PF07167">
    <property type="entry name" value="PhaC_N"/>
    <property type="match status" value="1"/>
</dbReference>